<keyword evidence="3 4" id="KW-0732">Signal</keyword>
<evidence type="ECO:0000313" key="6">
    <source>
        <dbReference type="Proteomes" id="UP000694844"/>
    </source>
</evidence>
<dbReference type="PANTHER" id="PTHR22923">
    <property type="entry name" value="CEREBELLIN-RELATED"/>
    <property type="match status" value="1"/>
</dbReference>
<sequence>MIRLLCLVYVLVMVLFYCAEGSGLKCLRCDDILEPRFCERIEYCQDGDVCGVQKYRKENGDVSFWSGCLPTLSCSGVTNKTVLQPSKRSIHGFVLCQECCHGDLCNADGCGAPSFPTSRGPLCFNCAHTLNPSDCHHVTICGANELCFLGEKPMFGQRYFTSHCEDVHACKNHVSDPLIFGRKRGLRGQRSYTPCSGCCQGDLCNINCNATFTPDTVINTGSTVGPMPTSTVTSETPGNYAFYAQLTSSTSRHDVIFSNVTTNEGSAYDGSMGIFTCKYSGSYAFSWTIATSSQRHTDAYLLVNEVAIGSSYTDSRGSSVTADTSTGFVVYNLKVGDKVRVAINGTADGTYSTFSGWRLQYSNSSFYAKAMSSLTRPTSSNYGFPFQSVVDNGNIYDSNKGIFTCPEAGIYVFAFAVEASHNRDFMVYFYRGGSKQSLIGVWPDASNGVNADTSSTLQMIRMSGGDTIYLYPSDSDGTLEPLHSTFSGWRIDNPRSTTPAFVEYIESSTSSNPIYYNREPLDTTSSFSSTYFKAPKNGVYLFFWNMEASSRRLESFLQVNDQTVGRTIGDGRDSGYDSSSNLVIVRLTINDLVKVKQDSTADGDQTMISGYFLFL</sequence>
<proteinExistence type="predicted"/>
<reference evidence="7" key="1">
    <citation type="submission" date="2025-08" db="UniProtKB">
        <authorList>
            <consortium name="RefSeq"/>
        </authorList>
    </citation>
    <scope>IDENTIFICATION</scope>
    <source>
        <tissue evidence="7">Whole sample</tissue>
    </source>
</reference>
<feature type="chain" id="PRO_5034795176" evidence="4">
    <location>
        <begin position="22"/>
        <end position="615"/>
    </location>
</feature>
<dbReference type="KEGG" id="cvn:111106019"/>
<dbReference type="OrthoDB" id="6039063at2759"/>
<keyword evidence="6" id="KW-1185">Reference proteome</keyword>
<dbReference type="Pfam" id="PF00386">
    <property type="entry name" value="C1q"/>
    <property type="match status" value="2"/>
</dbReference>
<dbReference type="Gene3D" id="2.60.120.40">
    <property type="match status" value="3"/>
</dbReference>
<dbReference type="AlphaFoldDB" id="A0A8B8AYJ1"/>
<accession>A0A8B8AYJ1</accession>
<dbReference type="Proteomes" id="UP000694844">
    <property type="component" value="Chromosome 8"/>
</dbReference>
<feature type="domain" description="C1q" evidence="5">
    <location>
        <begin position="232"/>
        <end position="377"/>
    </location>
</feature>
<dbReference type="GeneID" id="111106019"/>
<dbReference type="InterPro" id="IPR008983">
    <property type="entry name" value="Tumour_necrosis_fac-like_dom"/>
</dbReference>
<gene>
    <name evidence="7" type="primary">LOC111106019</name>
</gene>
<dbReference type="InterPro" id="IPR045860">
    <property type="entry name" value="Snake_toxin-like_sf"/>
</dbReference>
<evidence type="ECO:0000259" key="5">
    <source>
        <dbReference type="PROSITE" id="PS50871"/>
    </source>
</evidence>
<dbReference type="PROSITE" id="PS50871">
    <property type="entry name" value="C1Q"/>
    <property type="match status" value="1"/>
</dbReference>
<evidence type="ECO:0000256" key="3">
    <source>
        <dbReference type="ARBA" id="ARBA00022729"/>
    </source>
</evidence>
<dbReference type="InterPro" id="IPR001073">
    <property type="entry name" value="C1q_dom"/>
</dbReference>
<evidence type="ECO:0000256" key="4">
    <source>
        <dbReference type="SAM" id="SignalP"/>
    </source>
</evidence>
<name>A0A8B8AYJ1_CRAVI</name>
<dbReference type="RefSeq" id="XP_022296235.1">
    <property type="nucleotide sequence ID" value="XM_022440527.1"/>
</dbReference>
<dbReference type="PANTHER" id="PTHR22923:SF116">
    <property type="entry name" value="C1Q DOMAIN-CONTAINING PROTEIN"/>
    <property type="match status" value="1"/>
</dbReference>
<organism evidence="6 7">
    <name type="scientific">Crassostrea virginica</name>
    <name type="common">Eastern oyster</name>
    <dbReference type="NCBI Taxonomy" id="6565"/>
    <lineage>
        <taxon>Eukaryota</taxon>
        <taxon>Metazoa</taxon>
        <taxon>Spiralia</taxon>
        <taxon>Lophotrochozoa</taxon>
        <taxon>Mollusca</taxon>
        <taxon>Bivalvia</taxon>
        <taxon>Autobranchia</taxon>
        <taxon>Pteriomorphia</taxon>
        <taxon>Ostreida</taxon>
        <taxon>Ostreoidea</taxon>
        <taxon>Ostreidae</taxon>
        <taxon>Crassostrea</taxon>
    </lineage>
</organism>
<evidence type="ECO:0000256" key="1">
    <source>
        <dbReference type="ARBA" id="ARBA00004613"/>
    </source>
</evidence>
<evidence type="ECO:0000313" key="7">
    <source>
        <dbReference type="RefSeq" id="XP_022296235.1"/>
    </source>
</evidence>
<feature type="signal peptide" evidence="4">
    <location>
        <begin position="1"/>
        <end position="21"/>
    </location>
</feature>
<dbReference type="GO" id="GO:0005576">
    <property type="term" value="C:extracellular region"/>
    <property type="evidence" value="ECO:0007669"/>
    <property type="project" value="UniProtKB-SubCell"/>
</dbReference>
<evidence type="ECO:0000256" key="2">
    <source>
        <dbReference type="ARBA" id="ARBA00022525"/>
    </source>
</evidence>
<dbReference type="SMART" id="SM00110">
    <property type="entry name" value="C1Q"/>
    <property type="match status" value="1"/>
</dbReference>
<dbReference type="SUPFAM" id="SSF49842">
    <property type="entry name" value="TNF-like"/>
    <property type="match status" value="3"/>
</dbReference>
<keyword evidence="2" id="KW-0964">Secreted</keyword>
<dbReference type="SUPFAM" id="SSF57302">
    <property type="entry name" value="Snake toxin-like"/>
    <property type="match status" value="1"/>
</dbReference>
<protein>
    <submittedName>
        <fullName evidence="7">Uncharacterized protein LOC111106019</fullName>
    </submittedName>
</protein>
<comment type="subcellular location">
    <subcellularLocation>
        <location evidence="1">Secreted</location>
    </subcellularLocation>
</comment>
<dbReference type="PRINTS" id="PR00007">
    <property type="entry name" value="COMPLEMNTC1Q"/>
</dbReference>
<dbReference type="InterPro" id="IPR050822">
    <property type="entry name" value="Cerebellin_Synaptic_Org"/>
</dbReference>